<keyword evidence="2 4" id="KW-0813">Transport</keyword>
<evidence type="ECO:0000256" key="2">
    <source>
        <dbReference type="ARBA" id="ARBA00022448"/>
    </source>
</evidence>
<evidence type="ECO:0000259" key="5">
    <source>
        <dbReference type="Pfam" id="PF12849"/>
    </source>
</evidence>
<sequence>MKAVKTMMCAAAVLSAAVCAFAGGTKDAAASSAKQGGTYSGSYTFGGSTTVQPIANGIIEALTAVNPDLKISYEGVGSGTGLKQLSAGTLSLAGSSRDLKQSELDGGLVPTVIAKDGIAIVVNKDVSVANVSKADLAKIFSGEITNWNSLGGKDEQIRLINRDEASGTYASFKEIVLDPAKTEFSKNAIVAKENGEVAAKVASTPGAIGYVGLGFVGEITKAGGKSLLIDGIEASSKTVLAGTYPVSRALYVATKGPIAAGSVEEAFVNYALSARGSVIVSDAGFVPVK</sequence>
<evidence type="ECO:0000313" key="6">
    <source>
        <dbReference type="EMBL" id="AEE15620.1"/>
    </source>
</evidence>
<dbReference type="PANTHER" id="PTHR30570">
    <property type="entry name" value="PERIPLASMIC PHOSPHATE BINDING COMPONENT OF PHOSPHATE ABC TRANSPORTER"/>
    <property type="match status" value="1"/>
</dbReference>
<keyword evidence="4" id="KW-0592">Phosphate transport</keyword>
<evidence type="ECO:0000256" key="3">
    <source>
        <dbReference type="ARBA" id="ARBA00022729"/>
    </source>
</evidence>
<dbReference type="KEGG" id="tbe:Trebr_0169"/>
<evidence type="ECO:0000256" key="1">
    <source>
        <dbReference type="ARBA" id="ARBA00008725"/>
    </source>
</evidence>
<dbReference type="CDD" id="cd13653">
    <property type="entry name" value="PBP2_phosphate_like_1"/>
    <property type="match status" value="1"/>
</dbReference>
<gene>
    <name evidence="6" type="ordered locus">Trebr_0169</name>
</gene>
<feature type="signal peptide" evidence="4">
    <location>
        <begin position="1"/>
        <end position="22"/>
    </location>
</feature>
<dbReference type="GO" id="GO:0006817">
    <property type="term" value="P:phosphate ion transport"/>
    <property type="evidence" value="ECO:0007669"/>
    <property type="project" value="UniProtKB-UniRule"/>
</dbReference>
<dbReference type="eggNOG" id="COG0226">
    <property type="taxonomic scope" value="Bacteria"/>
</dbReference>
<dbReference type="GO" id="GO:0042301">
    <property type="term" value="F:phosphate ion binding"/>
    <property type="evidence" value="ECO:0007669"/>
    <property type="project" value="UniProtKB-UniRule"/>
</dbReference>
<dbReference type="AlphaFoldDB" id="F4LLE2"/>
<dbReference type="InterPro" id="IPR011862">
    <property type="entry name" value="Phos-bd"/>
</dbReference>
<dbReference type="Pfam" id="PF12849">
    <property type="entry name" value="PBP_like_2"/>
    <property type="match status" value="1"/>
</dbReference>
<dbReference type="NCBIfam" id="TIGR02136">
    <property type="entry name" value="ptsS_2"/>
    <property type="match status" value="1"/>
</dbReference>
<dbReference type="InterPro" id="IPR024370">
    <property type="entry name" value="PBP_domain"/>
</dbReference>
<dbReference type="InterPro" id="IPR050811">
    <property type="entry name" value="Phosphate_ABC_transporter"/>
</dbReference>
<name>F4LLE2_TREBD</name>
<dbReference type="EMBL" id="CP002696">
    <property type="protein sequence ID" value="AEE15620.1"/>
    <property type="molecule type" value="Genomic_DNA"/>
</dbReference>
<reference evidence="7" key="1">
    <citation type="submission" date="2011-04" db="EMBL/GenBank/DDBJ databases">
        <title>The complete genome of Treponema brennaborense DSM 12168.</title>
        <authorList>
            <person name="Lucas S."/>
            <person name="Han J."/>
            <person name="Lapidus A."/>
            <person name="Bruce D."/>
            <person name="Goodwin L."/>
            <person name="Pitluck S."/>
            <person name="Peters L."/>
            <person name="Kyrpides N."/>
            <person name="Mavromatis K."/>
            <person name="Ivanova N."/>
            <person name="Mikhailova N."/>
            <person name="Pagani I."/>
            <person name="Teshima H."/>
            <person name="Detter J.C."/>
            <person name="Tapia R."/>
            <person name="Han C."/>
            <person name="Land M."/>
            <person name="Hauser L."/>
            <person name="Markowitz V."/>
            <person name="Cheng J.-F."/>
            <person name="Hugenholtz P."/>
            <person name="Woyke T."/>
            <person name="Wu D."/>
            <person name="Gronow S."/>
            <person name="Wellnitz S."/>
            <person name="Brambilla E."/>
            <person name="Klenk H.-P."/>
            <person name="Eisen J.A."/>
        </authorList>
    </citation>
    <scope>NUCLEOTIDE SEQUENCE [LARGE SCALE GENOMIC DNA]</scope>
    <source>
        <strain evidence="7">DSM 12168 / CIP 105900 / DD5/3</strain>
    </source>
</reference>
<keyword evidence="3 4" id="KW-0732">Signal</keyword>
<dbReference type="Gene3D" id="3.40.190.10">
    <property type="entry name" value="Periplasmic binding protein-like II"/>
    <property type="match status" value="2"/>
</dbReference>
<evidence type="ECO:0000313" key="7">
    <source>
        <dbReference type="Proteomes" id="UP000006546"/>
    </source>
</evidence>
<accession>F4LLE2</accession>
<keyword evidence="7" id="KW-1185">Reference proteome</keyword>
<dbReference type="Proteomes" id="UP000006546">
    <property type="component" value="Chromosome"/>
</dbReference>
<feature type="chain" id="PRO_5027140904" description="Phosphate-binding protein" evidence="4">
    <location>
        <begin position="23"/>
        <end position="289"/>
    </location>
</feature>
<proteinExistence type="inferred from homology"/>
<dbReference type="STRING" id="906968.Trebr_0169"/>
<protein>
    <recommendedName>
        <fullName evidence="4">Phosphate-binding protein</fullName>
    </recommendedName>
</protein>
<dbReference type="RefSeq" id="WP_013757339.1">
    <property type="nucleotide sequence ID" value="NC_015500.1"/>
</dbReference>
<comment type="function">
    <text evidence="4">Involved in the system for phosphate transport across the cytoplasmic membrane.</text>
</comment>
<organism evidence="6 7">
    <name type="scientific">Treponema brennaborense (strain DSM 12168 / CIP 105900 / DD5/3)</name>
    <dbReference type="NCBI Taxonomy" id="906968"/>
    <lineage>
        <taxon>Bacteria</taxon>
        <taxon>Pseudomonadati</taxon>
        <taxon>Spirochaetota</taxon>
        <taxon>Spirochaetia</taxon>
        <taxon>Spirochaetales</taxon>
        <taxon>Treponemataceae</taxon>
        <taxon>Treponema</taxon>
    </lineage>
</organism>
<feature type="domain" description="PBP" evidence="5">
    <location>
        <begin position="34"/>
        <end position="274"/>
    </location>
</feature>
<evidence type="ECO:0000256" key="4">
    <source>
        <dbReference type="RuleBase" id="RU367119"/>
    </source>
</evidence>
<dbReference type="SUPFAM" id="SSF53850">
    <property type="entry name" value="Periplasmic binding protein-like II"/>
    <property type="match status" value="1"/>
</dbReference>
<dbReference type="PANTHER" id="PTHR30570:SF1">
    <property type="entry name" value="PHOSPHATE-BINDING PROTEIN PSTS"/>
    <property type="match status" value="1"/>
</dbReference>
<dbReference type="HOGENOM" id="CLU_026228_5_1_12"/>
<comment type="similarity">
    <text evidence="1 4">Belongs to the PstS family.</text>
</comment>